<protein>
    <recommendedName>
        <fullName evidence="2">GYF domain-containing protein</fullName>
    </recommendedName>
</protein>
<feature type="region of interest" description="Disordered" evidence="1">
    <location>
        <begin position="1139"/>
        <end position="1158"/>
    </location>
</feature>
<dbReference type="SMART" id="SM00444">
    <property type="entry name" value="GYF"/>
    <property type="match status" value="1"/>
</dbReference>
<feature type="compositionally biased region" description="Low complexity" evidence="1">
    <location>
        <begin position="378"/>
        <end position="402"/>
    </location>
</feature>
<dbReference type="PROSITE" id="PS50829">
    <property type="entry name" value="GYF"/>
    <property type="match status" value="1"/>
</dbReference>
<feature type="compositionally biased region" description="Basic and acidic residues" evidence="1">
    <location>
        <begin position="163"/>
        <end position="180"/>
    </location>
</feature>
<feature type="region of interest" description="Disordered" evidence="1">
    <location>
        <begin position="1341"/>
        <end position="1360"/>
    </location>
</feature>
<name>A0AAW2I5G2_9NEOP</name>
<proteinExistence type="predicted"/>
<dbReference type="InterPro" id="IPR035445">
    <property type="entry name" value="GYF-like_dom_sf"/>
</dbReference>
<feature type="compositionally biased region" description="Low complexity" evidence="1">
    <location>
        <begin position="1188"/>
        <end position="1208"/>
    </location>
</feature>
<reference evidence="3" key="1">
    <citation type="journal article" date="2024" name="Gigascience">
        <title>Chromosome-level genome of the poultry shaft louse Menopon gallinae provides insight into the host-switching and adaptive evolution of parasitic lice.</title>
        <authorList>
            <person name="Xu Y."/>
            <person name="Ma L."/>
            <person name="Liu S."/>
            <person name="Liang Y."/>
            <person name="Liu Q."/>
            <person name="He Z."/>
            <person name="Tian L."/>
            <person name="Duan Y."/>
            <person name="Cai W."/>
            <person name="Li H."/>
            <person name="Song F."/>
        </authorList>
    </citation>
    <scope>NUCLEOTIDE SEQUENCE</scope>
    <source>
        <strain evidence="3">Cailab_2023a</strain>
    </source>
</reference>
<feature type="domain" description="GYF" evidence="2">
    <location>
        <begin position="545"/>
        <end position="593"/>
    </location>
</feature>
<dbReference type="Pfam" id="PF02213">
    <property type="entry name" value="GYF"/>
    <property type="match status" value="1"/>
</dbReference>
<feature type="region of interest" description="Disordered" evidence="1">
    <location>
        <begin position="1168"/>
        <end position="1237"/>
    </location>
</feature>
<feature type="region of interest" description="Disordered" evidence="1">
    <location>
        <begin position="926"/>
        <end position="1026"/>
    </location>
</feature>
<dbReference type="PANTHER" id="PTHR14445">
    <property type="entry name" value="GRB10 INTERACTING GYF PROTEIN"/>
    <property type="match status" value="1"/>
</dbReference>
<accession>A0AAW2I5G2</accession>
<evidence type="ECO:0000259" key="2">
    <source>
        <dbReference type="PROSITE" id="PS50829"/>
    </source>
</evidence>
<dbReference type="Gene3D" id="3.30.1490.40">
    <property type="match status" value="1"/>
</dbReference>
<feature type="compositionally biased region" description="Basic and acidic residues" evidence="1">
    <location>
        <begin position="325"/>
        <end position="340"/>
    </location>
</feature>
<dbReference type="InterPro" id="IPR051640">
    <property type="entry name" value="GRB10-interact_GYF"/>
</dbReference>
<organism evidence="3">
    <name type="scientific">Menopon gallinae</name>
    <name type="common">poultry shaft louse</name>
    <dbReference type="NCBI Taxonomy" id="328185"/>
    <lineage>
        <taxon>Eukaryota</taxon>
        <taxon>Metazoa</taxon>
        <taxon>Ecdysozoa</taxon>
        <taxon>Arthropoda</taxon>
        <taxon>Hexapoda</taxon>
        <taxon>Insecta</taxon>
        <taxon>Pterygota</taxon>
        <taxon>Neoptera</taxon>
        <taxon>Paraneoptera</taxon>
        <taxon>Psocodea</taxon>
        <taxon>Troctomorpha</taxon>
        <taxon>Phthiraptera</taxon>
        <taxon>Amblycera</taxon>
        <taxon>Menoponidae</taxon>
        <taxon>Menopon</taxon>
    </lineage>
</organism>
<feature type="region of interest" description="Disordered" evidence="1">
    <location>
        <begin position="844"/>
        <end position="863"/>
    </location>
</feature>
<dbReference type="GO" id="GO:0005829">
    <property type="term" value="C:cytosol"/>
    <property type="evidence" value="ECO:0007669"/>
    <property type="project" value="TreeGrafter"/>
</dbReference>
<dbReference type="CDD" id="cd00072">
    <property type="entry name" value="GYF"/>
    <property type="match status" value="1"/>
</dbReference>
<feature type="compositionally biased region" description="Basic and acidic residues" evidence="1">
    <location>
        <begin position="263"/>
        <end position="279"/>
    </location>
</feature>
<comment type="caution">
    <text evidence="3">The sequence shown here is derived from an EMBL/GenBank/DDBJ whole genome shotgun (WGS) entry which is preliminary data.</text>
</comment>
<dbReference type="EMBL" id="JARGDH010000002">
    <property type="protein sequence ID" value="KAL0277352.1"/>
    <property type="molecule type" value="Genomic_DNA"/>
</dbReference>
<feature type="compositionally biased region" description="Polar residues" evidence="1">
    <location>
        <begin position="1145"/>
        <end position="1158"/>
    </location>
</feature>
<dbReference type="PANTHER" id="PTHR14445:SF36">
    <property type="entry name" value="FI03272P-RELATED"/>
    <property type="match status" value="1"/>
</dbReference>
<feature type="compositionally biased region" description="Polar residues" evidence="1">
    <location>
        <begin position="1168"/>
        <end position="1182"/>
    </location>
</feature>
<feature type="compositionally biased region" description="Polar residues" evidence="1">
    <location>
        <begin position="1209"/>
        <end position="1228"/>
    </location>
</feature>
<feature type="compositionally biased region" description="Basic and acidic residues" evidence="1">
    <location>
        <begin position="225"/>
        <end position="242"/>
    </location>
</feature>
<evidence type="ECO:0000313" key="3">
    <source>
        <dbReference type="EMBL" id="KAL0277352.1"/>
    </source>
</evidence>
<sequence>MQMRFSNMTDSMKFGPEWLRNLSSEGSTQGAPKYQLAEHRYGREEMLALFDRNVRAPDSLVKIQGLYVEKTQTPMALLSMTEEETKQWNRCINSDAVLRLPGKAPLGPPSGMRGRGISVDRGRGRGRLSSGGYHYPRGLSYDEQSEGGKEIGPPERGFSRGSRSFDRSQVGDRNWSERNGGDSGDWNGSTSPRKEFSSLKDFSGGGRSGIDNWRRHRGSSEDEEGWRKMEKWGRSNSWRDEGDAGDSGLGVKNSRGSSWGRGWADEATRGRGCDDDYMRRPSGMGQFMDEVPEWATENPSESGGCFDATGAFHGGSYSDEEEEEFRASRNRVSENLDTRTKSKSPPPGKEEFEEDEFEEQGQSPKNRKLSRSQTAQGNLSESSAKSAPSPMSKSRSSSNLKSEQAEATPSKRIESQNFDRLRVLHQNFVDKPSTNKEVSDSDEVNDTSQKKEAVEPNCVSDEIVNSEGGLDNRNANDRDNNCGVTDSVNKVNSGARMPEEEAAERGVPVNRQGSEEDMERMAEVVKDTVVKLFEDDENPPVNVDNDKWYYRDPQGVVQGPFRSSEMLEWFMNGYFQLSLLLRRERDEVYVKLGDLMQKCGKVPFLPGVNFPVLKADSDLSQQQQPPNLSQPDILMQQYHQYQILQKQILLSQQLALSKLSQSEMWNTLSPLQQRSLLMQKLNVPQPPIPVEQIPQMDSNPLSQLISQMQQQNKLPMPEPRENTNNVDPIRQLLQQMSIMQSAQMPMMAPPINPSGVVLNHQLAQQAHLVCENPARKACPPSQVFPNKLSIFQNTMINNANLNPAPQMAVEENKVENPIQSLLRQLGNQSNLMPHPPAPTDSLWGAPGRPQSWTQGNQPVPTPASIPLWEIKTEQQILAEQQMRLEEERKKEEIRKLQEEEEAKKQKELEKKMEEIKKLEKKLVEEARARQQKGKEEKKKAEELKKKEEMQKKKQQEELKKQEEAQRKKEEKEKKKEEERERKRLLEEEKKKAENERRKKEEEMMKKKQEEEEEAARRQEQQKRQVEALRRLQEQQLKSRITTWSQSNVTTGTSLADIQKLQEKEKKQMQLIRDQQAVVQQIAHQNEIQQMQREAESRSNGFNLKWAEKMPKVNQNVKSLAEIQAEEQLQLAKQMEKERLERLQQQRETSIPSNAGIWSSQSLTWNNSNSPWAVNPPQQNSTPGFWDEVAPVPSKTKAKAASSSPLKTKNQPAANQKQGNANTGSNTKGSKSKPKKGEASIMKLFEPQEDEFTSWCTASLESIQTDVDIPTFVIFLRDIESPYDVEDYVKLYLGDGKEAQEFAKQFVERRSRWRSSKKANTTEDDLCTPSFGLNPPTEYQSTASQEFQEVKGKGKKSKKGKMLKVDNRILGFSVTAAHDRINIGDRDYVVHNS</sequence>
<feature type="compositionally biased region" description="Polar residues" evidence="1">
    <location>
        <begin position="482"/>
        <end position="492"/>
    </location>
</feature>
<feature type="compositionally biased region" description="Basic and acidic residues" evidence="1">
    <location>
        <begin position="409"/>
        <end position="422"/>
    </location>
</feature>
<gene>
    <name evidence="3" type="ORF">PYX00_004675</name>
</gene>
<dbReference type="SUPFAM" id="SSF55277">
    <property type="entry name" value="GYF domain"/>
    <property type="match status" value="1"/>
</dbReference>
<dbReference type="InterPro" id="IPR003169">
    <property type="entry name" value="GYF"/>
</dbReference>
<evidence type="ECO:0000256" key="1">
    <source>
        <dbReference type="SAM" id="MobiDB-lite"/>
    </source>
</evidence>
<feature type="region of interest" description="Disordered" evidence="1">
    <location>
        <begin position="99"/>
        <end position="518"/>
    </location>
</feature>